<evidence type="ECO:0000313" key="3">
    <source>
        <dbReference type="EMBL" id="ANY16123.1"/>
    </source>
</evidence>
<dbReference type="PIRSF" id="PIRSF017082">
    <property type="entry name" value="YflP"/>
    <property type="match status" value="1"/>
</dbReference>
<dbReference type="CDD" id="cd07012">
    <property type="entry name" value="PBP2_Bug_TTT"/>
    <property type="match status" value="1"/>
</dbReference>
<evidence type="ECO:0000313" key="4">
    <source>
        <dbReference type="EMBL" id="CUJ03541.1"/>
    </source>
</evidence>
<comment type="similarity">
    <text evidence="1">Belongs to the UPF0065 (bug) family.</text>
</comment>
<dbReference type="Gene3D" id="3.40.190.150">
    <property type="entry name" value="Bordetella uptake gene, domain 1"/>
    <property type="match status" value="1"/>
</dbReference>
<feature type="chain" id="PRO_5005813011" evidence="2">
    <location>
        <begin position="20"/>
        <end position="317"/>
    </location>
</feature>
<keyword evidence="2" id="KW-0732">Signal</keyword>
<dbReference type="KEGG" id="bpdz:BBN53_09570"/>
<name>A0A0M7H4D8_9BORD</name>
<dbReference type="PANTHER" id="PTHR42928:SF5">
    <property type="entry name" value="BLR1237 PROTEIN"/>
    <property type="match status" value="1"/>
</dbReference>
<keyword evidence="4" id="KW-0456">Lyase</keyword>
<dbReference type="RefSeq" id="WP_043208173.1">
    <property type="nucleotide sequence ID" value="NZ_CAJGUQ010000466.1"/>
</dbReference>
<dbReference type="SUPFAM" id="SSF53850">
    <property type="entry name" value="Periplasmic binding protein-like II"/>
    <property type="match status" value="1"/>
</dbReference>
<organism evidence="4 5">
    <name type="scientific">Bordetella pseudohinzii</name>
    <dbReference type="NCBI Taxonomy" id="1331258"/>
    <lineage>
        <taxon>Bacteria</taxon>
        <taxon>Pseudomonadati</taxon>
        <taxon>Pseudomonadota</taxon>
        <taxon>Betaproteobacteria</taxon>
        <taxon>Burkholderiales</taxon>
        <taxon>Alcaligenaceae</taxon>
        <taxon>Bordetella</taxon>
    </lineage>
</organism>
<protein>
    <submittedName>
        <fullName evidence="4">Argininosuccinate lyase</fullName>
    </submittedName>
    <submittedName>
        <fullName evidence="3">Twin-arginine translocation pathway signal</fullName>
    </submittedName>
</protein>
<gene>
    <name evidence="3" type="ORF">BBN53_09570</name>
    <name evidence="4" type="ORF">ERS370011_03421</name>
</gene>
<evidence type="ECO:0000313" key="6">
    <source>
        <dbReference type="Proteomes" id="UP000092950"/>
    </source>
</evidence>
<proteinExistence type="inferred from homology"/>
<dbReference type="InterPro" id="IPR005064">
    <property type="entry name" value="BUG"/>
</dbReference>
<accession>A0A0M7H4D8</accession>
<evidence type="ECO:0000313" key="5">
    <source>
        <dbReference type="Proteomes" id="UP000053096"/>
    </source>
</evidence>
<reference evidence="4 5" key="1">
    <citation type="submission" date="2015-09" db="EMBL/GenBank/DDBJ databases">
        <authorList>
            <person name="Jackson K.R."/>
            <person name="Lunt B.L."/>
            <person name="Fisher J.N.B."/>
            <person name="Gardner A.V."/>
            <person name="Bailey M.E."/>
            <person name="Deus L.M."/>
            <person name="Earl A.S."/>
            <person name="Gibby P.D."/>
            <person name="Hartmann K.A."/>
            <person name="Liu J.E."/>
            <person name="Manci A.M."/>
            <person name="Nielsen D.A."/>
            <person name="Solomon M.B."/>
            <person name="Breakwell D.P."/>
            <person name="Burnett S.H."/>
            <person name="Grose J.H."/>
        </authorList>
    </citation>
    <scope>NUCLEOTIDE SEQUENCE [LARGE SCALE GENOMIC DNA]</scope>
    <source>
        <strain evidence="4 5">2789STDY5608636</strain>
    </source>
</reference>
<dbReference type="Proteomes" id="UP000053096">
    <property type="component" value="Unassembled WGS sequence"/>
</dbReference>
<dbReference type="Pfam" id="PF03401">
    <property type="entry name" value="TctC"/>
    <property type="match status" value="1"/>
</dbReference>
<dbReference type="InterPro" id="IPR042100">
    <property type="entry name" value="Bug_dom1"/>
</dbReference>
<dbReference type="EMBL" id="CP016440">
    <property type="protein sequence ID" value="ANY16123.1"/>
    <property type="molecule type" value="Genomic_DNA"/>
</dbReference>
<dbReference type="GO" id="GO:0016829">
    <property type="term" value="F:lyase activity"/>
    <property type="evidence" value="ECO:0007669"/>
    <property type="project" value="UniProtKB-KW"/>
</dbReference>
<dbReference type="OrthoDB" id="8638638at2"/>
<dbReference type="Proteomes" id="UP000092950">
    <property type="component" value="Chromosome"/>
</dbReference>
<evidence type="ECO:0000256" key="1">
    <source>
        <dbReference type="ARBA" id="ARBA00006987"/>
    </source>
</evidence>
<sequence length="317" mass="33607">MKRLLIAVCMATLSWPAMADTYPSRPVRVIVPYQAGQGTDVATRFLAEHLARALGQSFVVENRPGAGGNIGASEVARAAPDGYTLVMGTNATHVLNQFLYSNLNFSPAKDFEPVMLVSSFPMVFLAPAGSPYRNLQDLLKASRAKPESVDVGLPSTTARLVLELLEKQSATRISGIPYKGSATAMTDLLGGRVALGIDTISAARSFIDSGKLKPLAVTSIKPSELLPGVPPAANEGVTGFQVIAWNALYAPHGTPQDVIKTLNGQLARILTQPDVRKRLLELGHEPAGSSPAELAAFAQSERKKWGPLIEAAGLKAD</sequence>
<dbReference type="EMBL" id="CYTV01000011">
    <property type="protein sequence ID" value="CUJ03541.1"/>
    <property type="molecule type" value="Genomic_DNA"/>
</dbReference>
<feature type="signal peptide" evidence="2">
    <location>
        <begin position="1"/>
        <end position="19"/>
    </location>
</feature>
<dbReference type="AlphaFoldDB" id="A0A0M7H4D8"/>
<evidence type="ECO:0000256" key="2">
    <source>
        <dbReference type="SAM" id="SignalP"/>
    </source>
</evidence>
<keyword evidence="6" id="KW-1185">Reference proteome</keyword>
<dbReference type="PANTHER" id="PTHR42928">
    <property type="entry name" value="TRICARBOXYLATE-BINDING PROTEIN"/>
    <property type="match status" value="1"/>
</dbReference>
<reference evidence="3 6" key="2">
    <citation type="submission" date="2016-07" db="EMBL/GenBank/DDBJ databases">
        <title>Complete genome sequences of Bordetella pseudohinzii.</title>
        <authorList>
            <person name="Spilker T."/>
            <person name="Darrah R."/>
            <person name="LiPuma J.J."/>
        </authorList>
    </citation>
    <scope>NUCLEOTIDE SEQUENCE [LARGE SCALE GENOMIC DNA]</scope>
    <source>
        <strain evidence="3 6">HI4681</strain>
    </source>
</reference>
<dbReference type="Gene3D" id="3.40.190.10">
    <property type="entry name" value="Periplasmic binding protein-like II"/>
    <property type="match status" value="1"/>
</dbReference>